<protein>
    <submittedName>
        <fullName evidence="8">Alcohol dehydrogenase</fullName>
    </submittedName>
</protein>
<organism evidence="8 9">
    <name type="scientific">Calocera cornea HHB12733</name>
    <dbReference type="NCBI Taxonomy" id="1353952"/>
    <lineage>
        <taxon>Eukaryota</taxon>
        <taxon>Fungi</taxon>
        <taxon>Dikarya</taxon>
        <taxon>Basidiomycota</taxon>
        <taxon>Agaricomycotina</taxon>
        <taxon>Dacrymycetes</taxon>
        <taxon>Dacrymycetales</taxon>
        <taxon>Dacrymycetaceae</taxon>
        <taxon>Calocera</taxon>
    </lineage>
</organism>
<evidence type="ECO:0000256" key="4">
    <source>
        <dbReference type="ARBA" id="ARBA00022833"/>
    </source>
</evidence>
<dbReference type="SUPFAM" id="SSF51735">
    <property type="entry name" value="NAD(P)-binding Rossmann-fold domains"/>
    <property type="match status" value="1"/>
</dbReference>
<evidence type="ECO:0000256" key="1">
    <source>
        <dbReference type="ARBA" id="ARBA00001947"/>
    </source>
</evidence>
<dbReference type="InterPro" id="IPR002328">
    <property type="entry name" value="ADH_Zn_CS"/>
</dbReference>
<feature type="domain" description="Enoyl reductase (ER)" evidence="7">
    <location>
        <begin position="20"/>
        <end position="376"/>
    </location>
</feature>
<dbReference type="InterPro" id="IPR011032">
    <property type="entry name" value="GroES-like_sf"/>
</dbReference>
<proteinExistence type="inferred from homology"/>
<name>A0A165DY79_9BASI</name>
<dbReference type="SMART" id="SM00829">
    <property type="entry name" value="PKS_ER"/>
    <property type="match status" value="1"/>
</dbReference>
<dbReference type="OrthoDB" id="256333at2759"/>
<dbReference type="GO" id="GO:0008270">
    <property type="term" value="F:zinc ion binding"/>
    <property type="evidence" value="ECO:0007669"/>
    <property type="project" value="InterPro"/>
</dbReference>
<evidence type="ECO:0000259" key="7">
    <source>
        <dbReference type="SMART" id="SM00829"/>
    </source>
</evidence>
<dbReference type="InterPro" id="IPR013154">
    <property type="entry name" value="ADH-like_N"/>
</dbReference>
<evidence type="ECO:0000256" key="5">
    <source>
        <dbReference type="ARBA" id="ARBA00023002"/>
    </source>
</evidence>
<dbReference type="Gene3D" id="3.40.50.720">
    <property type="entry name" value="NAD(P)-binding Rossmann-like Domain"/>
    <property type="match status" value="1"/>
</dbReference>
<dbReference type="GO" id="GO:0016491">
    <property type="term" value="F:oxidoreductase activity"/>
    <property type="evidence" value="ECO:0007669"/>
    <property type="project" value="UniProtKB-KW"/>
</dbReference>
<dbReference type="PROSITE" id="PS00059">
    <property type="entry name" value="ADH_ZINC"/>
    <property type="match status" value="1"/>
</dbReference>
<dbReference type="STRING" id="1353952.A0A165DY79"/>
<dbReference type="EMBL" id="KV424029">
    <property type="protein sequence ID" value="KZT53786.1"/>
    <property type="molecule type" value="Genomic_DNA"/>
</dbReference>
<dbReference type="SUPFAM" id="SSF50129">
    <property type="entry name" value="GroES-like"/>
    <property type="match status" value="1"/>
</dbReference>
<evidence type="ECO:0000313" key="8">
    <source>
        <dbReference type="EMBL" id="KZT53786.1"/>
    </source>
</evidence>
<dbReference type="CDD" id="cd08278">
    <property type="entry name" value="benzyl_alcohol_DH"/>
    <property type="match status" value="1"/>
</dbReference>
<comment type="cofactor">
    <cofactor evidence="1 6">
        <name>Zn(2+)</name>
        <dbReference type="ChEBI" id="CHEBI:29105"/>
    </cofactor>
</comment>
<evidence type="ECO:0000256" key="3">
    <source>
        <dbReference type="ARBA" id="ARBA00022723"/>
    </source>
</evidence>
<dbReference type="InterPro" id="IPR013149">
    <property type="entry name" value="ADH-like_C"/>
</dbReference>
<dbReference type="PANTHER" id="PTHR43350">
    <property type="entry name" value="NAD-DEPENDENT ALCOHOL DEHYDROGENASE"/>
    <property type="match status" value="1"/>
</dbReference>
<sequence length="379" mass="39778">MQPPPPPSTTTDALVIPRIGGGFHLAPITLAPLQADEVRVEMYASGICHTDLSVEHGYLPVGGFPIVVGHEGSGVVKATGSAVTHVAPGDRVLLSFTSCGGCPSCLAHHTAYCETFHLVNFGSQRADRSPRAHDADGERVEMGFFGQSSLARDAVVLGPSCVPVQGLTEEEMRLLAPLGCGLMTGAGTVDNIFRARAPGSIAIFGIGGVGFGAIFASKTLGLSPIIAVDIDPRRLALAQSLGATHVVNSTHCADPAAEVRALAGGYGVSYSVETTANATVKMQAIRCVAKLGKVGIVGTTGDDRVDVDVEWLIKSGASIMGVAMGDAYTPEYIPKLVGEYRAGRFPLDKLVRFFRPEEMAEAVRQMLEGETVKPVIVWR</sequence>
<dbReference type="Gene3D" id="3.90.180.10">
    <property type="entry name" value="Medium-chain alcohol dehydrogenases, catalytic domain"/>
    <property type="match status" value="1"/>
</dbReference>
<dbReference type="InterPro" id="IPR036291">
    <property type="entry name" value="NAD(P)-bd_dom_sf"/>
</dbReference>
<comment type="similarity">
    <text evidence="2 6">Belongs to the zinc-containing alcohol dehydrogenase family.</text>
</comment>
<accession>A0A165DY79</accession>
<dbReference type="Proteomes" id="UP000076842">
    <property type="component" value="Unassembled WGS sequence"/>
</dbReference>
<gene>
    <name evidence="8" type="ORF">CALCODRAFT_486085</name>
</gene>
<dbReference type="Pfam" id="PF08240">
    <property type="entry name" value="ADH_N"/>
    <property type="match status" value="1"/>
</dbReference>
<dbReference type="InParanoid" id="A0A165DY79"/>
<keyword evidence="4 6" id="KW-0862">Zinc</keyword>
<evidence type="ECO:0000256" key="2">
    <source>
        <dbReference type="ARBA" id="ARBA00008072"/>
    </source>
</evidence>
<evidence type="ECO:0000256" key="6">
    <source>
        <dbReference type="RuleBase" id="RU361277"/>
    </source>
</evidence>
<keyword evidence="9" id="KW-1185">Reference proteome</keyword>
<evidence type="ECO:0000313" key="9">
    <source>
        <dbReference type="Proteomes" id="UP000076842"/>
    </source>
</evidence>
<keyword evidence="3 6" id="KW-0479">Metal-binding</keyword>
<dbReference type="InterPro" id="IPR020843">
    <property type="entry name" value="ER"/>
</dbReference>
<dbReference type="AlphaFoldDB" id="A0A165DY79"/>
<keyword evidence="5" id="KW-0560">Oxidoreductase</keyword>
<dbReference type="PANTHER" id="PTHR43350:SF2">
    <property type="entry name" value="GROES-LIKE ZINC-BINDING ALCOHOL DEHYDROGENASE FAMILY PROTEIN"/>
    <property type="match status" value="1"/>
</dbReference>
<reference evidence="8 9" key="1">
    <citation type="journal article" date="2016" name="Mol. Biol. Evol.">
        <title>Comparative Genomics of Early-Diverging Mushroom-Forming Fungi Provides Insights into the Origins of Lignocellulose Decay Capabilities.</title>
        <authorList>
            <person name="Nagy L.G."/>
            <person name="Riley R."/>
            <person name="Tritt A."/>
            <person name="Adam C."/>
            <person name="Daum C."/>
            <person name="Floudas D."/>
            <person name="Sun H."/>
            <person name="Yadav J.S."/>
            <person name="Pangilinan J."/>
            <person name="Larsson K.H."/>
            <person name="Matsuura K."/>
            <person name="Barry K."/>
            <person name="Labutti K."/>
            <person name="Kuo R."/>
            <person name="Ohm R.A."/>
            <person name="Bhattacharya S.S."/>
            <person name="Shirouzu T."/>
            <person name="Yoshinaga Y."/>
            <person name="Martin F.M."/>
            <person name="Grigoriev I.V."/>
            <person name="Hibbett D.S."/>
        </authorList>
    </citation>
    <scope>NUCLEOTIDE SEQUENCE [LARGE SCALE GENOMIC DNA]</scope>
    <source>
        <strain evidence="8 9">HHB12733</strain>
    </source>
</reference>
<dbReference type="Pfam" id="PF00107">
    <property type="entry name" value="ADH_zinc_N"/>
    <property type="match status" value="1"/>
</dbReference>